<name>A0A9X3HLA8_9HYPH</name>
<evidence type="ECO:0008006" key="4">
    <source>
        <dbReference type="Google" id="ProtNLM"/>
    </source>
</evidence>
<dbReference type="SUPFAM" id="SSF47598">
    <property type="entry name" value="Ribbon-helix-helix"/>
    <property type="match status" value="1"/>
</dbReference>
<dbReference type="Proteomes" id="UP001151309">
    <property type="component" value="Unassembled WGS sequence"/>
</dbReference>
<dbReference type="AlphaFoldDB" id="A0A9X3HLA8"/>
<protein>
    <recommendedName>
        <fullName evidence="4">Arc family DNA-binding protein</fullName>
    </recommendedName>
</protein>
<sequence length="79" mass="8496">MGTPGPDTPKHGLEGLTMAGRPPGPERVAFPLRIEPAILNMIRHTASGELRSVNAQIEVLLKEALSRRATADEADKPPF</sequence>
<proteinExistence type="predicted"/>
<gene>
    <name evidence="2" type="ORF">O9X94_11755</name>
</gene>
<evidence type="ECO:0000313" key="2">
    <source>
        <dbReference type="EMBL" id="MCZ7909993.1"/>
    </source>
</evidence>
<keyword evidence="3" id="KW-1185">Reference proteome</keyword>
<dbReference type="Gene3D" id="1.10.1220.10">
    <property type="entry name" value="Met repressor-like"/>
    <property type="match status" value="1"/>
</dbReference>
<comment type="caution">
    <text evidence="2">The sequence shown here is derived from an EMBL/GenBank/DDBJ whole genome shotgun (WGS) entry which is preliminary data.</text>
</comment>
<dbReference type="InterPro" id="IPR010985">
    <property type="entry name" value="Ribbon_hlx_hlx"/>
</dbReference>
<organism evidence="2 3">
    <name type="scientific">Agrobacterium leguminum</name>
    <dbReference type="NCBI Taxonomy" id="2792015"/>
    <lineage>
        <taxon>Bacteria</taxon>
        <taxon>Pseudomonadati</taxon>
        <taxon>Pseudomonadota</taxon>
        <taxon>Alphaproteobacteria</taxon>
        <taxon>Hyphomicrobiales</taxon>
        <taxon>Rhizobiaceae</taxon>
        <taxon>Rhizobium/Agrobacterium group</taxon>
        <taxon>Agrobacterium</taxon>
    </lineage>
</organism>
<dbReference type="GO" id="GO:0006355">
    <property type="term" value="P:regulation of DNA-templated transcription"/>
    <property type="evidence" value="ECO:0007669"/>
    <property type="project" value="InterPro"/>
</dbReference>
<dbReference type="RefSeq" id="WP_269831431.1">
    <property type="nucleotide sequence ID" value="NZ_JAPZLT010000005.1"/>
</dbReference>
<evidence type="ECO:0000256" key="1">
    <source>
        <dbReference type="SAM" id="MobiDB-lite"/>
    </source>
</evidence>
<accession>A0A9X3HLA8</accession>
<dbReference type="EMBL" id="JAPZLT010000005">
    <property type="protein sequence ID" value="MCZ7909993.1"/>
    <property type="molecule type" value="Genomic_DNA"/>
</dbReference>
<dbReference type="InterPro" id="IPR013321">
    <property type="entry name" value="Arc_rbn_hlx_hlx"/>
</dbReference>
<feature type="region of interest" description="Disordered" evidence="1">
    <location>
        <begin position="1"/>
        <end position="24"/>
    </location>
</feature>
<reference evidence="2" key="1">
    <citation type="submission" date="2022-12" db="EMBL/GenBank/DDBJ databases">
        <title>Draft genome sequences of 22 rhizogenic Agrobacterium biovar 1 strains, the causative agent of hairy root disease.</title>
        <authorList>
            <person name="Kim N."/>
            <person name="Vargas P."/>
            <person name="Rediers H."/>
        </authorList>
    </citation>
    <scope>NUCLEOTIDE SEQUENCE</scope>
    <source>
        <strain evidence="2">ST07.17.026</strain>
    </source>
</reference>
<evidence type="ECO:0000313" key="3">
    <source>
        <dbReference type="Proteomes" id="UP001151309"/>
    </source>
</evidence>